<name>A0A150I245_9GAMM</name>
<reference evidence="1 2" key="1">
    <citation type="journal article" date="2016" name="Sci. Rep.">
        <title>Genomic and phenotypic characterization of the species Acinetobacter venetianus.</title>
        <authorList>
            <person name="Fondi M."/>
            <person name="Maida I."/>
            <person name="Perrin E."/>
            <person name="Orlandini V."/>
            <person name="La Torre L."/>
            <person name="Bosi E."/>
            <person name="Negroni A."/>
            <person name="Zanaroli G."/>
            <person name="Fava F."/>
            <person name="Decorosi F."/>
            <person name="Giovannetti L."/>
            <person name="Viti C."/>
            <person name="Vaneechoutte M."/>
            <person name="Dijkshoorn L."/>
            <person name="Fani R."/>
        </authorList>
    </citation>
    <scope>NUCLEOTIDE SEQUENCE [LARGE SCALE GENOMIC DNA]</scope>
    <source>
        <strain evidence="1 2">LUH5627</strain>
    </source>
</reference>
<evidence type="ECO:0000313" key="2">
    <source>
        <dbReference type="Proteomes" id="UP000075680"/>
    </source>
</evidence>
<dbReference type="EMBL" id="JRUE01000068">
    <property type="protein sequence ID" value="KXZ73331.1"/>
    <property type="molecule type" value="Genomic_DNA"/>
</dbReference>
<proteinExistence type="predicted"/>
<dbReference type="PATRIC" id="fig|52133.18.peg.756"/>
<dbReference type="AlphaFoldDB" id="A0A150I245"/>
<accession>A0A150I245</accession>
<evidence type="ECO:0008006" key="3">
    <source>
        <dbReference type="Google" id="ProtNLM"/>
    </source>
</evidence>
<dbReference type="NCBIfam" id="NF047637">
    <property type="entry name" value="lipo_CC0125"/>
    <property type="match status" value="1"/>
</dbReference>
<evidence type="ECO:0000313" key="1">
    <source>
        <dbReference type="EMBL" id="KXZ73331.1"/>
    </source>
</evidence>
<gene>
    <name evidence="1" type="ORF">AVENLUH5627_00726</name>
</gene>
<organism evidence="1 2">
    <name type="scientific">Acinetobacter venetianus</name>
    <dbReference type="NCBI Taxonomy" id="52133"/>
    <lineage>
        <taxon>Bacteria</taxon>
        <taxon>Pseudomonadati</taxon>
        <taxon>Pseudomonadota</taxon>
        <taxon>Gammaproteobacteria</taxon>
        <taxon>Moraxellales</taxon>
        <taxon>Moraxellaceae</taxon>
        <taxon>Acinetobacter</taxon>
    </lineage>
</organism>
<dbReference type="Proteomes" id="UP000075680">
    <property type="component" value="Unassembled WGS sequence"/>
</dbReference>
<sequence length="157" mass="17284">MKKILILSVLLTGCSTTYQPHSLIGQNGFAETELSQNHYKVTFKGNEKTSQKQANDFAMLRASELMIAKGCLNFKVLNSSNEMISSVVFPQTNAINPFSSAIENRIHGNTNTFGQYHEPKSTVEVSCSAASGKQQSEIYVSAAINQEIKKKYDIVGQ</sequence>
<comment type="caution">
    <text evidence="1">The sequence shown here is derived from an EMBL/GenBank/DDBJ whole genome shotgun (WGS) entry which is preliminary data.</text>
</comment>
<dbReference type="RefSeq" id="WP_061517154.1">
    <property type="nucleotide sequence ID" value="NZ_JRUE01000068.1"/>
</dbReference>
<protein>
    <recommendedName>
        <fullName evidence="3">Lipoprotein</fullName>
    </recommendedName>
</protein>